<organism evidence="7 8">
    <name type="scientific">Amycolatopsis pithecellobii</name>
    <dbReference type="NCBI Taxonomy" id="664692"/>
    <lineage>
        <taxon>Bacteria</taxon>
        <taxon>Bacillati</taxon>
        <taxon>Actinomycetota</taxon>
        <taxon>Actinomycetes</taxon>
        <taxon>Pseudonocardiales</taxon>
        <taxon>Pseudonocardiaceae</taxon>
        <taxon>Amycolatopsis</taxon>
    </lineage>
</organism>
<reference evidence="7 8" key="1">
    <citation type="submission" date="2019-11" db="EMBL/GenBank/DDBJ databases">
        <title>Draft genome of Amycolatopsis RM579.</title>
        <authorList>
            <person name="Duangmal K."/>
            <person name="Mingma R."/>
        </authorList>
    </citation>
    <scope>NUCLEOTIDE SEQUENCE [LARGE SCALE GENOMIC DNA]</scope>
    <source>
        <strain evidence="7 8">RM579</strain>
    </source>
</reference>
<feature type="binding site" evidence="4">
    <location>
        <position position="64"/>
    </location>
    <ligand>
        <name>substrate</name>
    </ligand>
</feature>
<evidence type="ECO:0000256" key="4">
    <source>
        <dbReference type="PIRSR" id="PIRSR015582-1"/>
    </source>
</evidence>
<dbReference type="OrthoDB" id="5172636at2"/>
<keyword evidence="2 5" id="KW-0479">Metal-binding</keyword>
<dbReference type="InterPro" id="IPR005000">
    <property type="entry name" value="Aldolase/citrate-lyase_domain"/>
</dbReference>
<evidence type="ECO:0000313" key="7">
    <source>
        <dbReference type="EMBL" id="MTD52736.1"/>
    </source>
</evidence>
<evidence type="ECO:0000256" key="3">
    <source>
        <dbReference type="ARBA" id="ARBA00022842"/>
    </source>
</evidence>
<feature type="domain" description="HpcH/HpaI aldolase/citrate lyase" evidence="6">
    <location>
        <begin position="5"/>
        <end position="229"/>
    </location>
</feature>
<evidence type="ECO:0000256" key="2">
    <source>
        <dbReference type="ARBA" id="ARBA00022723"/>
    </source>
</evidence>
<keyword evidence="7" id="KW-0456">Lyase</keyword>
<comment type="cofactor">
    <cofactor evidence="1">
        <name>Mg(2+)</name>
        <dbReference type="ChEBI" id="CHEBI:18420"/>
    </cofactor>
</comment>
<sequence>MGGTAMLFVPAAEERKIRKIPHLPGDSVILDLEDSVARSAKESARHAAASVLERPTDGKSIWVRVNPVGSEELDEDLSAVVRPGLAGLTLPKVESARDLHIVDYLVGRKERKLNLQPGSVPLMATIETVAGLRNLEMIVTATPRLRLLCFGAGDFSLDAGVEWAGDDPEAPPSETLTYARAQIVLWSRSAHLYAPHDGAYPRHGDHEGLRTEAEHARRMGFGGKHAIHPDQVAQIGRIFGRPSKSELDKAQRTVEAFDRAEAAGQAAITVDGKLVDYPIAARARQLLAAHDVAT</sequence>
<keyword evidence="8" id="KW-1185">Reference proteome</keyword>
<dbReference type="InterPro" id="IPR040442">
    <property type="entry name" value="Pyrv_kinase-like_dom_sf"/>
</dbReference>
<evidence type="ECO:0000313" key="8">
    <source>
        <dbReference type="Proteomes" id="UP000440096"/>
    </source>
</evidence>
<dbReference type="AlphaFoldDB" id="A0A6N7Z285"/>
<keyword evidence="3 5" id="KW-0460">Magnesium</keyword>
<dbReference type="EMBL" id="WMBA01000002">
    <property type="protein sequence ID" value="MTD52736.1"/>
    <property type="molecule type" value="Genomic_DNA"/>
</dbReference>
<dbReference type="RefSeq" id="WP_154754985.1">
    <property type="nucleotide sequence ID" value="NZ_WMBA01000002.1"/>
</dbReference>
<comment type="caution">
    <text evidence="7">The sequence shown here is derived from an EMBL/GenBank/DDBJ whole genome shotgun (WGS) entry which is preliminary data.</text>
</comment>
<dbReference type="PIRSF" id="PIRSF015582">
    <property type="entry name" value="Cit_lyase_B"/>
    <property type="match status" value="1"/>
</dbReference>
<proteinExistence type="predicted"/>
<dbReference type="Pfam" id="PF03328">
    <property type="entry name" value="HpcH_HpaI"/>
    <property type="match status" value="1"/>
</dbReference>
<dbReference type="InterPro" id="IPR015813">
    <property type="entry name" value="Pyrv/PenolPyrv_kinase-like_dom"/>
</dbReference>
<name>A0A6N7Z285_9PSEU</name>
<dbReference type="PANTHER" id="PTHR32308">
    <property type="entry name" value="LYASE BETA SUBUNIT, PUTATIVE (AFU_ORTHOLOGUE AFUA_4G13030)-RELATED"/>
    <property type="match status" value="1"/>
</dbReference>
<dbReference type="GO" id="GO:0006107">
    <property type="term" value="P:oxaloacetate metabolic process"/>
    <property type="evidence" value="ECO:0007669"/>
    <property type="project" value="TreeGrafter"/>
</dbReference>
<accession>A0A6N7Z285</accession>
<evidence type="ECO:0000259" key="6">
    <source>
        <dbReference type="Pfam" id="PF03328"/>
    </source>
</evidence>
<dbReference type="GO" id="GO:0000287">
    <property type="term" value="F:magnesium ion binding"/>
    <property type="evidence" value="ECO:0007669"/>
    <property type="project" value="TreeGrafter"/>
</dbReference>
<feature type="binding site" evidence="4">
    <location>
        <position position="127"/>
    </location>
    <ligand>
        <name>substrate</name>
    </ligand>
</feature>
<dbReference type="Proteomes" id="UP000440096">
    <property type="component" value="Unassembled WGS sequence"/>
</dbReference>
<dbReference type="PANTHER" id="PTHR32308:SF0">
    <property type="entry name" value="HPCH_HPAI ALDOLASE_CITRATE LYASE DOMAIN-CONTAINING PROTEIN"/>
    <property type="match status" value="1"/>
</dbReference>
<protein>
    <submittedName>
        <fullName evidence="7">CoA ester lyase</fullName>
    </submittedName>
</protein>
<feature type="binding site" evidence="5">
    <location>
        <position position="154"/>
    </location>
    <ligand>
        <name>Mg(2+)</name>
        <dbReference type="ChEBI" id="CHEBI:18420"/>
    </ligand>
</feature>
<dbReference type="InterPro" id="IPR011206">
    <property type="entry name" value="Citrate_lyase_beta/mcl1/mcl2"/>
</dbReference>
<dbReference type="Gene3D" id="3.20.20.60">
    <property type="entry name" value="Phosphoenolpyruvate-binding domains"/>
    <property type="match status" value="1"/>
</dbReference>
<feature type="binding site" evidence="5">
    <location>
        <position position="127"/>
    </location>
    <ligand>
        <name>Mg(2+)</name>
        <dbReference type="ChEBI" id="CHEBI:18420"/>
    </ligand>
</feature>
<gene>
    <name evidence="7" type="ORF">GKO32_01895</name>
</gene>
<evidence type="ECO:0000256" key="1">
    <source>
        <dbReference type="ARBA" id="ARBA00001946"/>
    </source>
</evidence>
<evidence type="ECO:0000256" key="5">
    <source>
        <dbReference type="PIRSR" id="PIRSR015582-2"/>
    </source>
</evidence>
<dbReference type="GO" id="GO:0016829">
    <property type="term" value="F:lyase activity"/>
    <property type="evidence" value="ECO:0007669"/>
    <property type="project" value="UniProtKB-KW"/>
</dbReference>
<dbReference type="SUPFAM" id="SSF51621">
    <property type="entry name" value="Phosphoenolpyruvate/pyruvate domain"/>
    <property type="match status" value="1"/>
</dbReference>